<dbReference type="OrthoDB" id="2158504at2759"/>
<accession>A0A139AF29</accession>
<name>A0A139AF29_GONPJ</name>
<gene>
    <name evidence="1" type="ORF">M427DRAFT_32502</name>
</gene>
<proteinExistence type="predicted"/>
<evidence type="ECO:0000313" key="2">
    <source>
        <dbReference type="Proteomes" id="UP000070544"/>
    </source>
</evidence>
<evidence type="ECO:0000313" key="1">
    <source>
        <dbReference type="EMBL" id="KXS15289.1"/>
    </source>
</evidence>
<dbReference type="AlphaFoldDB" id="A0A139AF29"/>
<dbReference type="EMBL" id="KQ965763">
    <property type="protein sequence ID" value="KXS15289.1"/>
    <property type="molecule type" value="Genomic_DNA"/>
</dbReference>
<sequence>MPASLQTARVPEFWEVDTKEVEWTTERLGRGGFGTIPVALKLVVLSESQAILGVSTSGDGSAAPAADSSDGARLECVGNDVNGRPFFISPIMENGNVEQYLARLKGSPTYHEEVFGLPGNVLVTAEMRGAVTDLGFAQITGGDESIVLPGSMMYLPPERLGHALGIGTAEHAYTKAGDVTLSES</sequence>
<evidence type="ECO:0008006" key="3">
    <source>
        <dbReference type="Google" id="ProtNLM"/>
    </source>
</evidence>
<dbReference type="SUPFAM" id="SSF56112">
    <property type="entry name" value="Protein kinase-like (PK-like)"/>
    <property type="match status" value="1"/>
</dbReference>
<keyword evidence="2" id="KW-1185">Reference proteome</keyword>
<dbReference type="Proteomes" id="UP000070544">
    <property type="component" value="Unassembled WGS sequence"/>
</dbReference>
<dbReference type="InterPro" id="IPR011009">
    <property type="entry name" value="Kinase-like_dom_sf"/>
</dbReference>
<protein>
    <recommendedName>
        <fullName evidence="3">Protein kinase domain-containing protein</fullName>
    </recommendedName>
</protein>
<organism evidence="1 2">
    <name type="scientific">Gonapodya prolifera (strain JEL478)</name>
    <name type="common">Monoblepharis prolifera</name>
    <dbReference type="NCBI Taxonomy" id="1344416"/>
    <lineage>
        <taxon>Eukaryota</taxon>
        <taxon>Fungi</taxon>
        <taxon>Fungi incertae sedis</taxon>
        <taxon>Chytridiomycota</taxon>
        <taxon>Chytridiomycota incertae sedis</taxon>
        <taxon>Monoblepharidomycetes</taxon>
        <taxon>Monoblepharidales</taxon>
        <taxon>Gonapodyaceae</taxon>
        <taxon>Gonapodya</taxon>
    </lineage>
</organism>
<reference evidence="1 2" key="1">
    <citation type="journal article" date="2015" name="Genome Biol. Evol.">
        <title>Phylogenomic analyses indicate that early fungi evolved digesting cell walls of algal ancestors of land plants.</title>
        <authorList>
            <person name="Chang Y."/>
            <person name="Wang S."/>
            <person name="Sekimoto S."/>
            <person name="Aerts A.L."/>
            <person name="Choi C."/>
            <person name="Clum A."/>
            <person name="LaButti K.M."/>
            <person name="Lindquist E.A."/>
            <person name="Yee Ngan C."/>
            <person name="Ohm R.A."/>
            <person name="Salamov A.A."/>
            <person name="Grigoriev I.V."/>
            <person name="Spatafora J.W."/>
            <person name="Berbee M.L."/>
        </authorList>
    </citation>
    <scope>NUCLEOTIDE SEQUENCE [LARGE SCALE GENOMIC DNA]</scope>
    <source>
        <strain evidence="1 2">JEL478</strain>
    </source>
</reference>